<keyword evidence="3" id="KW-1185">Reference proteome</keyword>
<feature type="signal peptide" evidence="1">
    <location>
        <begin position="1"/>
        <end position="26"/>
    </location>
</feature>
<gene>
    <name evidence="2" type="ORF">ALP8811_02063</name>
</gene>
<keyword evidence="1" id="KW-0732">Signal</keyword>
<sequence>MRHRIQLLKTAALALGVAFASQSAVAQEQVGSFTVFVGKSDLTNANGKALVEPWKVLSRDRANYHRFGVSQPGDEWDPFFGTNKSRKGIQALVARGNVGPKAAKRLRNGGTILIRVFGQGGKPTAIKISVPN</sequence>
<dbReference type="Proteomes" id="UP000244911">
    <property type="component" value="Unassembled WGS sequence"/>
</dbReference>
<feature type="chain" id="PRO_5015324830" evidence="1">
    <location>
        <begin position="27"/>
        <end position="132"/>
    </location>
</feature>
<dbReference type="EMBL" id="OMOI01000001">
    <property type="protein sequence ID" value="SPF77042.1"/>
    <property type="molecule type" value="Genomic_DNA"/>
</dbReference>
<protein>
    <submittedName>
        <fullName evidence="2">Uncharacterized protein</fullName>
    </submittedName>
</protein>
<evidence type="ECO:0000313" key="3">
    <source>
        <dbReference type="Proteomes" id="UP000244911"/>
    </source>
</evidence>
<reference evidence="2 3" key="1">
    <citation type="submission" date="2018-03" db="EMBL/GenBank/DDBJ databases">
        <authorList>
            <person name="Keele B.F."/>
        </authorList>
    </citation>
    <scope>NUCLEOTIDE SEQUENCE [LARGE SCALE GENOMIC DNA]</scope>
    <source>
        <strain evidence="2 3">CECT 8811</strain>
    </source>
</reference>
<proteinExistence type="predicted"/>
<evidence type="ECO:0000313" key="2">
    <source>
        <dbReference type="EMBL" id="SPF77042.1"/>
    </source>
</evidence>
<organism evidence="2 3">
    <name type="scientific">Aliiroseovarius pelagivivens</name>
    <dbReference type="NCBI Taxonomy" id="1639690"/>
    <lineage>
        <taxon>Bacteria</taxon>
        <taxon>Pseudomonadati</taxon>
        <taxon>Pseudomonadota</taxon>
        <taxon>Alphaproteobacteria</taxon>
        <taxon>Rhodobacterales</taxon>
        <taxon>Paracoccaceae</taxon>
        <taxon>Aliiroseovarius</taxon>
    </lineage>
</organism>
<dbReference type="RefSeq" id="WP_245924615.1">
    <property type="nucleotide sequence ID" value="NZ_OMOI01000001.1"/>
</dbReference>
<name>A0A2R8ALX7_9RHOB</name>
<dbReference type="AlphaFoldDB" id="A0A2R8ALX7"/>
<accession>A0A2R8ALX7</accession>
<evidence type="ECO:0000256" key="1">
    <source>
        <dbReference type="SAM" id="SignalP"/>
    </source>
</evidence>